<dbReference type="InterPro" id="IPR001854">
    <property type="entry name" value="Ribosomal_uL29"/>
</dbReference>
<comment type="similarity">
    <text evidence="1">Belongs to the universal ribosomal protein uL29 family.</text>
</comment>
<dbReference type="Pfam" id="PF00831">
    <property type="entry name" value="Ribosomal_L29"/>
    <property type="match status" value="1"/>
</dbReference>
<dbReference type="Gene3D" id="1.10.287.310">
    <property type="match status" value="1"/>
</dbReference>
<reference evidence="9" key="1">
    <citation type="submission" date="2023-03" db="EMBL/GenBank/DDBJ databases">
        <authorList>
            <person name="Steffen K."/>
            <person name="Cardenas P."/>
        </authorList>
    </citation>
    <scope>NUCLEOTIDE SEQUENCE</scope>
</reference>
<evidence type="ECO:0000256" key="6">
    <source>
        <dbReference type="ARBA" id="ARBA00035476"/>
    </source>
</evidence>
<dbReference type="AlphaFoldDB" id="A0AA35QSS1"/>
<protein>
    <recommendedName>
        <fullName evidence="4">Large ribosomal subunit protein uL29</fullName>
    </recommendedName>
    <alternativeName>
        <fullName evidence="6">50S ribosomal protein L29</fullName>
    </alternativeName>
    <alternativeName>
        <fullName evidence="8">50S ribosomal protein L29, chloroplastic</fullName>
    </alternativeName>
    <alternativeName>
        <fullName evidence="5">60S ribosomal protein L35</fullName>
    </alternativeName>
    <alternativeName>
        <fullName evidence="7">Large ribosomal subunit protein uL29c</fullName>
    </alternativeName>
</protein>
<evidence type="ECO:0000313" key="9">
    <source>
        <dbReference type="EMBL" id="CAI7989682.1"/>
    </source>
</evidence>
<sequence>MEIDDIRALSDEELDQELEDTHRALMNLRFRAATMQLADMNEVRRARKRIARINTVIRERELAAGAV</sequence>
<dbReference type="PANTHER" id="PTHR10916:SF0">
    <property type="entry name" value="LARGE RIBOSOMAL SUBUNIT PROTEIN UL29C"/>
    <property type="match status" value="1"/>
</dbReference>
<dbReference type="InterPro" id="IPR050063">
    <property type="entry name" value="Ribosomal_protein_uL29"/>
</dbReference>
<evidence type="ECO:0000256" key="8">
    <source>
        <dbReference type="ARBA" id="ARBA00042960"/>
    </source>
</evidence>
<dbReference type="GO" id="GO:0022625">
    <property type="term" value="C:cytosolic large ribosomal subunit"/>
    <property type="evidence" value="ECO:0007669"/>
    <property type="project" value="TreeGrafter"/>
</dbReference>
<dbReference type="PANTHER" id="PTHR10916">
    <property type="entry name" value="60S RIBOSOMAL PROTEIN L35/50S RIBOSOMAL PROTEIN L29"/>
    <property type="match status" value="1"/>
</dbReference>
<comment type="caution">
    <text evidence="9">The sequence shown here is derived from an EMBL/GenBank/DDBJ whole genome shotgun (WGS) entry which is preliminary data.</text>
</comment>
<gene>
    <name evidence="9" type="ORF">GBAR_LOCUS286</name>
</gene>
<dbReference type="GO" id="GO:0003735">
    <property type="term" value="F:structural constituent of ribosome"/>
    <property type="evidence" value="ECO:0007669"/>
    <property type="project" value="InterPro"/>
</dbReference>
<evidence type="ECO:0000256" key="2">
    <source>
        <dbReference type="ARBA" id="ARBA00022980"/>
    </source>
</evidence>
<dbReference type="GO" id="GO:0006412">
    <property type="term" value="P:translation"/>
    <property type="evidence" value="ECO:0007669"/>
    <property type="project" value="InterPro"/>
</dbReference>
<evidence type="ECO:0000256" key="7">
    <source>
        <dbReference type="ARBA" id="ARBA00040028"/>
    </source>
</evidence>
<keyword evidence="10" id="KW-1185">Reference proteome</keyword>
<dbReference type="EMBL" id="CASHTH010000036">
    <property type="protein sequence ID" value="CAI7989682.1"/>
    <property type="molecule type" value="Genomic_DNA"/>
</dbReference>
<proteinExistence type="inferred from homology"/>
<keyword evidence="2 9" id="KW-0689">Ribosomal protein</keyword>
<dbReference type="HAMAP" id="MF_00374">
    <property type="entry name" value="Ribosomal_uL29"/>
    <property type="match status" value="1"/>
</dbReference>
<evidence type="ECO:0000313" key="10">
    <source>
        <dbReference type="Proteomes" id="UP001174909"/>
    </source>
</evidence>
<evidence type="ECO:0000256" key="4">
    <source>
        <dbReference type="ARBA" id="ARBA00035204"/>
    </source>
</evidence>
<evidence type="ECO:0000256" key="3">
    <source>
        <dbReference type="ARBA" id="ARBA00023274"/>
    </source>
</evidence>
<organism evidence="9 10">
    <name type="scientific">Geodia barretti</name>
    <name type="common">Barrett's horny sponge</name>
    <dbReference type="NCBI Taxonomy" id="519541"/>
    <lineage>
        <taxon>Eukaryota</taxon>
        <taxon>Metazoa</taxon>
        <taxon>Porifera</taxon>
        <taxon>Demospongiae</taxon>
        <taxon>Heteroscleromorpha</taxon>
        <taxon>Tetractinellida</taxon>
        <taxon>Astrophorina</taxon>
        <taxon>Geodiidae</taxon>
        <taxon>Geodia</taxon>
    </lineage>
</organism>
<accession>A0AA35QSS1</accession>
<dbReference type="FunFam" id="1.10.287.310:FF:000001">
    <property type="entry name" value="50S ribosomal protein L29"/>
    <property type="match status" value="1"/>
</dbReference>
<keyword evidence="3" id="KW-0687">Ribonucleoprotein</keyword>
<dbReference type="NCBIfam" id="TIGR00012">
    <property type="entry name" value="L29"/>
    <property type="match status" value="1"/>
</dbReference>
<evidence type="ECO:0000256" key="1">
    <source>
        <dbReference type="ARBA" id="ARBA00009254"/>
    </source>
</evidence>
<dbReference type="InterPro" id="IPR036049">
    <property type="entry name" value="Ribosomal_uL29_sf"/>
</dbReference>
<evidence type="ECO:0000256" key="5">
    <source>
        <dbReference type="ARBA" id="ARBA00035334"/>
    </source>
</evidence>
<dbReference type="Proteomes" id="UP001174909">
    <property type="component" value="Unassembled WGS sequence"/>
</dbReference>
<dbReference type="SUPFAM" id="SSF46561">
    <property type="entry name" value="Ribosomal protein L29 (L29p)"/>
    <property type="match status" value="1"/>
</dbReference>
<name>A0AA35QSS1_GEOBA</name>